<protein>
    <submittedName>
        <fullName evidence="2">LysM peptidoglycan-binding domain-containing protein</fullName>
    </submittedName>
</protein>
<dbReference type="KEGG" id="paek:D3873_07445"/>
<name>A0A385YT60_9BACL</name>
<dbReference type="AlphaFoldDB" id="A0A385YT60"/>
<dbReference type="CDD" id="cd00118">
    <property type="entry name" value="LysM"/>
    <property type="match status" value="1"/>
</dbReference>
<dbReference type="Pfam" id="PF01476">
    <property type="entry name" value="LysM"/>
    <property type="match status" value="1"/>
</dbReference>
<accession>A0A385YT60</accession>
<evidence type="ECO:0000313" key="3">
    <source>
        <dbReference type="Proteomes" id="UP000265725"/>
    </source>
</evidence>
<gene>
    <name evidence="2" type="ORF">D3873_07445</name>
</gene>
<proteinExistence type="predicted"/>
<sequence>MNIHIVQKGDTLWKIAKMHNVPFEEIKKANAHLANPDYIVPGMKVFVPVTGGKPTTSTLPTVDIPKKMEKTKAETLPTVPILDSDIHDTQLSIHMESWKLEASTTWQEKQPTTPAPAPIPMKPPVAKAVQQPEMPKAPIAPKPTAPMQKPLCGCQMNPPRPCTCRMMQQNMSQQVQPPMQPTYTSPEMNTNAAPYPGEYPMLPPGMQAPPPMYCCACHCQLVPIHPAYYPGQHPYFM</sequence>
<dbReference type="EMBL" id="CP032418">
    <property type="protein sequence ID" value="AYC29734.1"/>
    <property type="molecule type" value="Genomic_DNA"/>
</dbReference>
<dbReference type="Proteomes" id="UP000265725">
    <property type="component" value="Chromosome"/>
</dbReference>
<dbReference type="InterPro" id="IPR018392">
    <property type="entry name" value="LysM"/>
</dbReference>
<reference evidence="3" key="1">
    <citation type="submission" date="2018-09" db="EMBL/GenBank/DDBJ databases">
        <authorList>
            <person name="Zhu H."/>
        </authorList>
    </citation>
    <scope>NUCLEOTIDE SEQUENCE [LARGE SCALE GENOMIC DNA]</scope>
    <source>
        <strain evidence="3">K2R23-3</strain>
    </source>
</reference>
<keyword evidence="3" id="KW-1185">Reference proteome</keyword>
<dbReference type="Gene3D" id="3.10.350.10">
    <property type="entry name" value="LysM domain"/>
    <property type="match status" value="1"/>
</dbReference>
<organism evidence="2 3">
    <name type="scientific">Paenisporosarcina cavernae</name>
    <dbReference type="NCBI Taxonomy" id="2320858"/>
    <lineage>
        <taxon>Bacteria</taxon>
        <taxon>Bacillati</taxon>
        <taxon>Bacillota</taxon>
        <taxon>Bacilli</taxon>
        <taxon>Bacillales</taxon>
        <taxon>Caryophanaceae</taxon>
        <taxon>Paenisporosarcina</taxon>
    </lineage>
</organism>
<evidence type="ECO:0000259" key="1">
    <source>
        <dbReference type="PROSITE" id="PS51782"/>
    </source>
</evidence>
<dbReference type="SUPFAM" id="SSF54106">
    <property type="entry name" value="LysM domain"/>
    <property type="match status" value="1"/>
</dbReference>
<feature type="domain" description="LysM" evidence="1">
    <location>
        <begin position="2"/>
        <end position="47"/>
    </location>
</feature>
<dbReference type="OrthoDB" id="2033517at2"/>
<dbReference type="InterPro" id="IPR036779">
    <property type="entry name" value="LysM_dom_sf"/>
</dbReference>
<dbReference type="PROSITE" id="PS51782">
    <property type="entry name" value="LYSM"/>
    <property type="match status" value="1"/>
</dbReference>
<dbReference type="RefSeq" id="WP_119883472.1">
    <property type="nucleotide sequence ID" value="NZ_CP032418.1"/>
</dbReference>
<dbReference type="SMART" id="SM00257">
    <property type="entry name" value="LysM"/>
    <property type="match status" value="1"/>
</dbReference>
<evidence type="ECO:0000313" key="2">
    <source>
        <dbReference type="EMBL" id="AYC29734.1"/>
    </source>
</evidence>